<proteinExistence type="inferred from homology"/>
<comment type="caution">
    <text evidence="11">The sequence shown here is derived from an EMBL/GenBank/DDBJ whole genome shotgun (WGS) entry which is preliminary data.</text>
</comment>
<evidence type="ECO:0000313" key="11">
    <source>
        <dbReference type="EMBL" id="KWT90934.1"/>
    </source>
</evidence>
<evidence type="ECO:0000256" key="7">
    <source>
        <dbReference type="HAMAP-Rule" id="MF_00203"/>
    </source>
</evidence>
<protein>
    <recommendedName>
        <fullName evidence="7">UvrABC system protein C</fullName>
        <shortName evidence="7">Protein UvrC</shortName>
    </recommendedName>
    <alternativeName>
        <fullName evidence="7">Excinuclease ABC subunit C</fullName>
    </alternativeName>
</protein>
<evidence type="ECO:0000256" key="6">
    <source>
        <dbReference type="ARBA" id="ARBA00023236"/>
    </source>
</evidence>
<dbReference type="PROSITE" id="PS50151">
    <property type="entry name" value="UVR"/>
    <property type="match status" value="1"/>
</dbReference>
<sequence length="610" mass="68842">MDKPLEKLAVVPPLPGVYLFKNAKEKVLYVGKARSLRNRLRSYFHKSISGDLRKSALVEEAADFSFVITQNEIEALALESNFIKQYRPKYNVILKDDKNYPYIKITVTQEWPGVEVVRRFDHGGDVYIGPYVSSRGMRETLDFIRKYFLVRTCRYKIENLKRPCVEYQIGQCGAPCVGLISREDYMAAVNEVIEFLRGDNQELLSKLTQAMTAHSEALQYEKAAMVRDKIAAIRSTWETQKVIDPALADADVIGFYTTGGEGMFNVFFIRNGVLTAVKDFHIKDLKGLSYKLLLYTFIEQFYNKDIIPPERIIVAQKPAQLGTLRAWLKKRRGSPVEIITPLCQSPGQSPGISADTSADILNMANETAKRNLSLKRGAPDSAIMEELARRLNLAAPPTDIGAFDVSTISGSESAGAFIRWRDGRFAKESYRRLKIKTVTGVDDYSMMTEIFTRAAKNLGDEFPDLLVIDGGKGQLESALEALRQLNTEGLFVENTPAVISIAKNPDRVFIPGALRGISLEDGSQSSLFLKRIRDEVHRFVITYHRKLREQRMKRSPLESIKGISKKRRLELLRHFDGIEAIRNASAEEIASLKGFNIKLAETIILNLRNP</sequence>
<feature type="domain" description="UVR" evidence="8">
    <location>
        <begin position="201"/>
        <end position="236"/>
    </location>
</feature>
<evidence type="ECO:0000259" key="9">
    <source>
        <dbReference type="PROSITE" id="PS50164"/>
    </source>
</evidence>
<dbReference type="PROSITE" id="PS50165">
    <property type="entry name" value="UVRC"/>
    <property type="match status" value="1"/>
</dbReference>
<feature type="domain" description="UvrC family homology region profile" evidence="10">
    <location>
        <begin position="252"/>
        <end position="482"/>
    </location>
</feature>
<dbReference type="InterPro" id="IPR047296">
    <property type="entry name" value="GIY-YIG_UvrC_Cho"/>
</dbReference>
<dbReference type="SUPFAM" id="SSF82771">
    <property type="entry name" value="GIY-YIG endonuclease"/>
    <property type="match status" value="1"/>
</dbReference>
<comment type="subunit">
    <text evidence="7">Interacts with UvrB in an incision complex.</text>
</comment>
<dbReference type="InterPro" id="IPR000305">
    <property type="entry name" value="GIY-YIG_endonuc"/>
</dbReference>
<dbReference type="Gene3D" id="3.30.420.340">
    <property type="entry name" value="UvrC, RNAse H endonuclease domain"/>
    <property type="match status" value="1"/>
</dbReference>
<reference evidence="11 12" key="1">
    <citation type="submission" date="2015-11" db="EMBL/GenBank/DDBJ databases">
        <authorList>
            <person name="Lin W."/>
        </authorList>
    </citation>
    <scope>NUCLEOTIDE SEQUENCE [LARGE SCALE GENOMIC DNA]</scope>
    <source>
        <strain evidence="11 12">HCH-1</strain>
    </source>
</reference>
<keyword evidence="5 7" id="KW-0234">DNA repair</keyword>
<feature type="domain" description="GIY-YIG" evidence="9">
    <location>
        <begin position="13"/>
        <end position="92"/>
    </location>
</feature>
<organism evidence="11 12">
    <name type="scientific">Candidatus Magnetominusculus xianensis</name>
    <dbReference type="NCBI Taxonomy" id="1748249"/>
    <lineage>
        <taxon>Bacteria</taxon>
        <taxon>Pseudomonadati</taxon>
        <taxon>Nitrospirota</taxon>
        <taxon>Nitrospiria</taxon>
        <taxon>Nitrospirales</taxon>
        <taxon>Nitrospiraceae</taxon>
        <taxon>Candidatus Magnetominusculus</taxon>
    </lineage>
</organism>
<keyword evidence="4 7" id="KW-0267">Excision nuclease</keyword>
<dbReference type="Pfam" id="PF08459">
    <property type="entry name" value="UvrC_RNaseH_dom"/>
    <property type="match status" value="1"/>
</dbReference>
<dbReference type="InterPro" id="IPR050066">
    <property type="entry name" value="UvrABC_protein_C"/>
</dbReference>
<name>A0ABR5SGW6_9BACT</name>
<dbReference type="SUPFAM" id="SSF46600">
    <property type="entry name" value="C-terminal UvrC-binding domain of UvrB"/>
    <property type="match status" value="1"/>
</dbReference>
<evidence type="ECO:0000256" key="4">
    <source>
        <dbReference type="ARBA" id="ARBA00022881"/>
    </source>
</evidence>
<dbReference type="NCBIfam" id="TIGR00194">
    <property type="entry name" value="uvrC"/>
    <property type="match status" value="1"/>
</dbReference>
<keyword evidence="2 7" id="KW-0227">DNA damage</keyword>
<dbReference type="Pfam" id="PF14520">
    <property type="entry name" value="HHH_5"/>
    <property type="match status" value="1"/>
</dbReference>
<evidence type="ECO:0000256" key="1">
    <source>
        <dbReference type="ARBA" id="ARBA00022490"/>
    </source>
</evidence>
<dbReference type="InterPro" id="IPR010994">
    <property type="entry name" value="RuvA_2-like"/>
</dbReference>
<evidence type="ECO:0000256" key="2">
    <source>
        <dbReference type="ARBA" id="ARBA00022763"/>
    </source>
</evidence>
<evidence type="ECO:0000256" key="5">
    <source>
        <dbReference type="ARBA" id="ARBA00023204"/>
    </source>
</evidence>
<dbReference type="CDD" id="cd10434">
    <property type="entry name" value="GIY-YIG_UvrC_Cho"/>
    <property type="match status" value="1"/>
</dbReference>
<keyword evidence="3 7" id="KW-0228">DNA excision</keyword>
<evidence type="ECO:0000256" key="3">
    <source>
        <dbReference type="ARBA" id="ARBA00022769"/>
    </source>
</evidence>
<dbReference type="PROSITE" id="PS50164">
    <property type="entry name" value="GIY_YIG"/>
    <property type="match status" value="1"/>
</dbReference>
<dbReference type="PANTHER" id="PTHR30562">
    <property type="entry name" value="UVRC/OXIDOREDUCTASE"/>
    <property type="match status" value="1"/>
</dbReference>
<evidence type="ECO:0000259" key="8">
    <source>
        <dbReference type="PROSITE" id="PS50151"/>
    </source>
</evidence>
<dbReference type="Pfam" id="PF01541">
    <property type="entry name" value="GIY-YIG"/>
    <property type="match status" value="1"/>
</dbReference>
<dbReference type="InterPro" id="IPR004791">
    <property type="entry name" value="UvrC"/>
</dbReference>
<dbReference type="EMBL" id="LNQR01000034">
    <property type="protein sequence ID" value="KWT90934.1"/>
    <property type="molecule type" value="Genomic_DNA"/>
</dbReference>
<comment type="subcellular location">
    <subcellularLocation>
        <location evidence="7">Cytoplasm</location>
    </subcellularLocation>
</comment>
<dbReference type="Pfam" id="PF22920">
    <property type="entry name" value="UvrC_RNaseH"/>
    <property type="match status" value="1"/>
</dbReference>
<dbReference type="Pfam" id="PF02151">
    <property type="entry name" value="UVR"/>
    <property type="match status" value="1"/>
</dbReference>
<dbReference type="InterPro" id="IPR001162">
    <property type="entry name" value="UvrC_RNase_H_dom"/>
</dbReference>
<dbReference type="InterPro" id="IPR001943">
    <property type="entry name" value="UVR_dom"/>
</dbReference>
<dbReference type="Gene3D" id="1.10.150.20">
    <property type="entry name" value="5' to 3' exonuclease, C-terminal subdomain"/>
    <property type="match status" value="1"/>
</dbReference>
<evidence type="ECO:0000313" key="12">
    <source>
        <dbReference type="Proteomes" id="UP000060487"/>
    </source>
</evidence>
<dbReference type="PANTHER" id="PTHR30562:SF1">
    <property type="entry name" value="UVRABC SYSTEM PROTEIN C"/>
    <property type="match status" value="1"/>
</dbReference>
<dbReference type="SUPFAM" id="SSF47781">
    <property type="entry name" value="RuvA domain 2-like"/>
    <property type="match status" value="1"/>
</dbReference>
<dbReference type="Gene3D" id="3.40.1440.10">
    <property type="entry name" value="GIY-YIG endonuclease"/>
    <property type="match status" value="1"/>
</dbReference>
<dbReference type="Gene3D" id="4.10.860.10">
    <property type="entry name" value="UVR domain"/>
    <property type="match status" value="1"/>
</dbReference>
<keyword evidence="6 7" id="KW-0742">SOS response</keyword>
<dbReference type="SMART" id="SM00465">
    <property type="entry name" value="GIYc"/>
    <property type="match status" value="1"/>
</dbReference>
<gene>
    <name evidence="7" type="primary">uvrC</name>
    <name evidence="11" type="ORF">ASN18_1018</name>
</gene>
<dbReference type="InterPro" id="IPR035901">
    <property type="entry name" value="GIY-YIG_endonuc_sf"/>
</dbReference>
<dbReference type="HAMAP" id="MF_00203">
    <property type="entry name" value="UvrC"/>
    <property type="match status" value="1"/>
</dbReference>
<evidence type="ECO:0000259" key="10">
    <source>
        <dbReference type="PROSITE" id="PS50165"/>
    </source>
</evidence>
<comment type="similarity">
    <text evidence="7">Belongs to the UvrC family.</text>
</comment>
<dbReference type="InterPro" id="IPR038476">
    <property type="entry name" value="UvrC_RNase_H_dom_sf"/>
</dbReference>
<comment type="function">
    <text evidence="7">The UvrABC repair system catalyzes the recognition and processing of DNA lesions. UvrC both incises the 5' and 3' sides of the lesion. The N-terminal half is responsible for the 3' incision and the C-terminal half is responsible for the 5' incision.</text>
</comment>
<keyword evidence="12" id="KW-1185">Reference proteome</keyword>
<keyword evidence="1 7" id="KW-0963">Cytoplasm</keyword>
<dbReference type="InterPro" id="IPR036876">
    <property type="entry name" value="UVR_dom_sf"/>
</dbReference>
<dbReference type="Proteomes" id="UP000060487">
    <property type="component" value="Unassembled WGS sequence"/>
</dbReference>
<accession>A0ABR5SGW6</accession>
<dbReference type="RefSeq" id="WP_085051668.1">
    <property type="nucleotide sequence ID" value="NZ_LNQR01000034.1"/>
</dbReference>